<keyword evidence="4 5" id="KW-0472">Membrane</keyword>
<evidence type="ECO:0000313" key="6">
    <source>
        <dbReference type="EMBL" id="USQ79995.1"/>
    </source>
</evidence>
<evidence type="ECO:0000256" key="4">
    <source>
        <dbReference type="ARBA" id="ARBA00023136"/>
    </source>
</evidence>
<accession>A0ABY4YU49</accession>
<feature type="transmembrane region" description="Helical" evidence="5">
    <location>
        <begin position="75"/>
        <end position="96"/>
    </location>
</feature>
<organism evidence="6 7">
    <name type="scientific">Ornithinimicrobium faecis</name>
    <dbReference type="NCBI Taxonomy" id="2934158"/>
    <lineage>
        <taxon>Bacteria</taxon>
        <taxon>Bacillati</taxon>
        <taxon>Actinomycetota</taxon>
        <taxon>Actinomycetes</taxon>
        <taxon>Micrococcales</taxon>
        <taxon>Ornithinimicrobiaceae</taxon>
        <taxon>Ornithinimicrobium</taxon>
    </lineage>
</organism>
<feature type="transmembrane region" description="Helical" evidence="5">
    <location>
        <begin position="46"/>
        <end position="69"/>
    </location>
</feature>
<sequence length="128" mass="13446">MNIALWIVAGLLATGYLMGGTAMLVLPKERYFALHPSQEYVELFPAGFITALGGVKILGAVGLILPAVLGIAPGLVPWAALGFVLLMTGATTVRIIRQEWPNAVGDLVFLACAAFVAWGRFGSEAFVG</sequence>
<evidence type="ECO:0000256" key="1">
    <source>
        <dbReference type="ARBA" id="ARBA00004141"/>
    </source>
</evidence>
<evidence type="ECO:0000256" key="2">
    <source>
        <dbReference type="ARBA" id="ARBA00022692"/>
    </source>
</evidence>
<reference evidence="6" key="1">
    <citation type="submission" date="2022-06" db="EMBL/GenBank/DDBJ databases">
        <title>Ornithinimicrobium HY1793.</title>
        <authorList>
            <person name="Huang Y."/>
        </authorList>
    </citation>
    <scope>NUCLEOTIDE SEQUENCE</scope>
    <source>
        <strain evidence="6">HY1793</strain>
    </source>
</reference>
<feature type="transmembrane region" description="Helical" evidence="5">
    <location>
        <begin position="6"/>
        <end position="26"/>
    </location>
</feature>
<dbReference type="InterPro" id="IPR032808">
    <property type="entry name" value="DoxX"/>
</dbReference>
<dbReference type="RefSeq" id="WP_252593227.1">
    <property type="nucleotide sequence ID" value="NZ_CP099489.1"/>
</dbReference>
<evidence type="ECO:0000256" key="3">
    <source>
        <dbReference type="ARBA" id="ARBA00022989"/>
    </source>
</evidence>
<dbReference type="Proteomes" id="UP001056455">
    <property type="component" value="Chromosome"/>
</dbReference>
<protein>
    <submittedName>
        <fullName evidence="6">DoxX family protein</fullName>
    </submittedName>
</protein>
<evidence type="ECO:0000256" key="5">
    <source>
        <dbReference type="SAM" id="Phobius"/>
    </source>
</evidence>
<keyword evidence="2 5" id="KW-0812">Transmembrane</keyword>
<feature type="transmembrane region" description="Helical" evidence="5">
    <location>
        <begin position="103"/>
        <end position="121"/>
    </location>
</feature>
<evidence type="ECO:0000313" key="7">
    <source>
        <dbReference type="Proteomes" id="UP001056455"/>
    </source>
</evidence>
<dbReference type="EMBL" id="CP099489">
    <property type="protein sequence ID" value="USQ79995.1"/>
    <property type="molecule type" value="Genomic_DNA"/>
</dbReference>
<dbReference type="Pfam" id="PF13564">
    <property type="entry name" value="DoxX_2"/>
    <property type="match status" value="1"/>
</dbReference>
<keyword evidence="3 5" id="KW-1133">Transmembrane helix</keyword>
<gene>
    <name evidence="6" type="ORF">NF556_20810</name>
</gene>
<proteinExistence type="predicted"/>
<name>A0ABY4YU49_9MICO</name>
<keyword evidence="7" id="KW-1185">Reference proteome</keyword>
<comment type="subcellular location">
    <subcellularLocation>
        <location evidence="1">Membrane</location>
        <topology evidence="1">Multi-pass membrane protein</topology>
    </subcellularLocation>
</comment>